<dbReference type="PROSITE" id="PS01124">
    <property type="entry name" value="HTH_ARAC_FAMILY_2"/>
    <property type="match status" value="1"/>
</dbReference>
<accession>A0A935IPJ6</accession>
<keyword evidence="4" id="KW-0472">Membrane</keyword>
<sequence>MADTAVQTARHRVVGLLVGEVVMFDLAIADQVFGRTDGYTWSVCGVRRGWLPTTTGLAVRVDHGLAALDEADTIVVPGIGDEAWPVPAAALRRLRAAHARGARVISVCTGAFVLAAAGLLDGRRATTHWRYAGLLASSFPAVEVDPAVLYVDHGTIATSAGLAAGIDLCLHLVARDLGADRAAAVARNMVVPPHRRGGQAQFVEALSATHEGTGLAEVLDFMTVRCAEPLTLADLARRAAMSPRTFTRHFRAQTGVSPKQWLLARRLEAARRLLESSDLSVAEIAVRTGFGTPLALRQQFTRVLRTTPTAYRRTFAG</sequence>
<evidence type="ECO:0000256" key="3">
    <source>
        <dbReference type="ARBA" id="ARBA00023163"/>
    </source>
</evidence>
<dbReference type="EMBL" id="JADIXZ010000001">
    <property type="protein sequence ID" value="MBK6299651.1"/>
    <property type="molecule type" value="Genomic_DNA"/>
</dbReference>
<dbReference type="PANTHER" id="PTHR43130">
    <property type="entry name" value="ARAC-FAMILY TRANSCRIPTIONAL REGULATOR"/>
    <property type="match status" value="1"/>
</dbReference>
<dbReference type="SUPFAM" id="SSF46689">
    <property type="entry name" value="Homeodomain-like"/>
    <property type="match status" value="2"/>
</dbReference>
<dbReference type="GO" id="GO:0003700">
    <property type="term" value="F:DNA-binding transcription factor activity"/>
    <property type="evidence" value="ECO:0007669"/>
    <property type="project" value="InterPro"/>
</dbReference>
<dbReference type="PROSITE" id="PS00041">
    <property type="entry name" value="HTH_ARAC_FAMILY_1"/>
    <property type="match status" value="1"/>
</dbReference>
<dbReference type="SMART" id="SM00342">
    <property type="entry name" value="HTH_ARAC"/>
    <property type="match status" value="1"/>
</dbReference>
<dbReference type="Pfam" id="PF12833">
    <property type="entry name" value="HTH_18"/>
    <property type="match status" value="1"/>
</dbReference>
<dbReference type="GO" id="GO:0043565">
    <property type="term" value="F:sequence-specific DNA binding"/>
    <property type="evidence" value="ECO:0007669"/>
    <property type="project" value="InterPro"/>
</dbReference>
<protein>
    <submittedName>
        <fullName evidence="7">Helix-turn-helix domain-containing protein</fullName>
    </submittedName>
</protein>
<evidence type="ECO:0000313" key="10">
    <source>
        <dbReference type="Proteomes" id="UP000726105"/>
    </source>
</evidence>
<dbReference type="SUPFAM" id="SSF52317">
    <property type="entry name" value="Class I glutamine amidotransferase-like"/>
    <property type="match status" value="1"/>
</dbReference>
<feature type="domain" description="HTH araC/xylS-type" evidence="5">
    <location>
        <begin position="216"/>
        <end position="314"/>
    </location>
</feature>
<comment type="caution">
    <text evidence="7">The sequence shown here is derived from an EMBL/GenBank/DDBJ whole genome shotgun (WGS) entry which is preliminary data.</text>
</comment>
<dbReference type="InterPro" id="IPR029062">
    <property type="entry name" value="Class_I_gatase-like"/>
</dbReference>
<dbReference type="InterPro" id="IPR009057">
    <property type="entry name" value="Homeodomain-like_sf"/>
</dbReference>
<dbReference type="Pfam" id="PF01965">
    <property type="entry name" value="DJ-1_PfpI"/>
    <property type="match status" value="1"/>
</dbReference>
<dbReference type="InterPro" id="IPR002818">
    <property type="entry name" value="DJ-1/PfpI"/>
</dbReference>
<dbReference type="Gene3D" id="3.40.50.880">
    <property type="match status" value="1"/>
</dbReference>
<organism evidence="7 10">
    <name type="scientific">Candidatus Phosphoribacter hodrii</name>
    <dbReference type="NCBI Taxonomy" id="2953743"/>
    <lineage>
        <taxon>Bacteria</taxon>
        <taxon>Bacillati</taxon>
        <taxon>Actinomycetota</taxon>
        <taxon>Actinomycetes</taxon>
        <taxon>Micrococcales</taxon>
        <taxon>Dermatophilaceae</taxon>
        <taxon>Candidatus Phosphoribacter</taxon>
    </lineage>
</organism>
<keyword evidence="1" id="KW-0805">Transcription regulation</keyword>
<evidence type="ECO:0000313" key="7">
    <source>
        <dbReference type="EMBL" id="MBK7273724.1"/>
    </source>
</evidence>
<dbReference type="Proteomes" id="UP000886632">
    <property type="component" value="Unassembled WGS sequence"/>
</dbReference>
<dbReference type="PANTHER" id="PTHR43130:SF3">
    <property type="entry name" value="HTH-TYPE TRANSCRIPTIONAL REGULATOR RV1931C"/>
    <property type="match status" value="1"/>
</dbReference>
<proteinExistence type="predicted"/>
<evidence type="ECO:0000256" key="1">
    <source>
        <dbReference type="ARBA" id="ARBA00023015"/>
    </source>
</evidence>
<name>A0A935IPJ6_9MICO</name>
<feature type="transmembrane region" description="Helical" evidence="4">
    <location>
        <begin position="101"/>
        <end position="120"/>
    </location>
</feature>
<dbReference type="AlphaFoldDB" id="A0A935IPJ6"/>
<evidence type="ECO:0000313" key="9">
    <source>
        <dbReference type="Proteomes" id="UP000718281"/>
    </source>
</evidence>
<keyword evidence="3" id="KW-0804">Transcription</keyword>
<evidence type="ECO:0000313" key="6">
    <source>
        <dbReference type="EMBL" id="MBK6299651.1"/>
    </source>
</evidence>
<dbReference type="EMBL" id="JADKGK010000020">
    <property type="protein sequence ID" value="MBL0004039.1"/>
    <property type="molecule type" value="Genomic_DNA"/>
</dbReference>
<reference evidence="9 10" key="1">
    <citation type="submission" date="2020-10" db="EMBL/GenBank/DDBJ databases">
        <title>Connecting structure to function with the recovery of over 1000 high-quality activated sludge metagenome-assembled genomes encoding full-length rRNA genes using long-read sequencing.</title>
        <authorList>
            <person name="Singleton C.M."/>
            <person name="Petriglieri F."/>
            <person name="Kristensen J.M."/>
            <person name="Kirkegaard R.H."/>
            <person name="Michaelsen T.Y."/>
            <person name="Andersen M.H."/>
            <person name="Karst S.M."/>
            <person name="Dueholm M.S."/>
            <person name="Nielsen P.H."/>
            <person name="Albertsen M."/>
        </authorList>
    </citation>
    <scope>NUCLEOTIDE SEQUENCE [LARGE SCALE GENOMIC DNA]</scope>
    <source>
        <strain evidence="6">AalE_18-Q3-R2-46_BAT3C.188</strain>
        <strain evidence="7">Ega_18-Q3-R5-49_MAXAC.001</strain>
        <strain evidence="8">Ribe_18-Q3-R11-54_MAXAC.001</strain>
    </source>
</reference>
<dbReference type="Proteomes" id="UP000726105">
    <property type="component" value="Unassembled WGS sequence"/>
</dbReference>
<evidence type="ECO:0000256" key="2">
    <source>
        <dbReference type="ARBA" id="ARBA00023125"/>
    </source>
</evidence>
<keyword evidence="4" id="KW-1133">Transmembrane helix</keyword>
<gene>
    <name evidence="6" type="ORF">IPF40_00885</name>
    <name evidence="7" type="ORF">IPI13_11365</name>
    <name evidence="8" type="ORF">IPP00_08680</name>
</gene>
<keyword evidence="4" id="KW-0812">Transmembrane</keyword>
<evidence type="ECO:0000259" key="5">
    <source>
        <dbReference type="PROSITE" id="PS01124"/>
    </source>
</evidence>
<dbReference type="InterPro" id="IPR018060">
    <property type="entry name" value="HTH_AraC"/>
</dbReference>
<dbReference type="EMBL" id="JADJIB010000004">
    <property type="protein sequence ID" value="MBK7273724.1"/>
    <property type="molecule type" value="Genomic_DNA"/>
</dbReference>
<evidence type="ECO:0000256" key="4">
    <source>
        <dbReference type="SAM" id="Phobius"/>
    </source>
</evidence>
<evidence type="ECO:0000313" key="8">
    <source>
        <dbReference type="EMBL" id="MBL0004039.1"/>
    </source>
</evidence>
<keyword evidence="2" id="KW-0238">DNA-binding</keyword>
<dbReference type="CDD" id="cd03137">
    <property type="entry name" value="GATase1_AraC_1"/>
    <property type="match status" value="1"/>
</dbReference>
<dbReference type="Gene3D" id="1.10.10.60">
    <property type="entry name" value="Homeodomain-like"/>
    <property type="match status" value="1"/>
</dbReference>
<dbReference type="Proteomes" id="UP000718281">
    <property type="component" value="Unassembled WGS sequence"/>
</dbReference>
<dbReference type="InterPro" id="IPR052158">
    <property type="entry name" value="INH-QAR"/>
</dbReference>
<dbReference type="InterPro" id="IPR018062">
    <property type="entry name" value="HTH_AraC-typ_CS"/>
</dbReference>